<reference evidence="1 2" key="1">
    <citation type="journal article" date="2024" name="Chem. Sci.">
        <title>Discovery of megapolipeptins by genome mining of a Burkholderiales bacteria collection.</title>
        <authorList>
            <person name="Paulo B.S."/>
            <person name="Recchia M.J.J."/>
            <person name="Lee S."/>
            <person name="Fergusson C.H."/>
            <person name="Romanowski S.B."/>
            <person name="Hernandez A."/>
            <person name="Krull N."/>
            <person name="Liu D.Y."/>
            <person name="Cavanagh H."/>
            <person name="Bos A."/>
            <person name="Gray C.A."/>
            <person name="Murphy B.T."/>
            <person name="Linington R.G."/>
            <person name="Eustaquio A.S."/>
        </authorList>
    </citation>
    <scope>NUCLEOTIDE SEQUENCE [LARGE SCALE GENOMIC DNA]</scope>
    <source>
        <strain evidence="1 2">RL16-012-BIC-B</strain>
    </source>
</reference>
<comment type="caution">
    <text evidence="1">The sequence shown here is derived from an EMBL/GenBank/DDBJ whole genome shotgun (WGS) entry which is preliminary data.</text>
</comment>
<proteinExistence type="predicted"/>
<dbReference type="PANTHER" id="PTHR38436">
    <property type="entry name" value="POLYKETIDE CYCLASE SNOAL-LIKE DOMAIN"/>
    <property type="match status" value="1"/>
</dbReference>
<keyword evidence="2" id="KW-1185">Reference proteome</keyword>
<gene>
    <name evidence="1" type="ORF">PQR66_13905</name>
</gene>
<dbReference type="InterPro" id="IPR032710">
    <property type="entry name" value="NTF2-like_dom_sf"/>
</dbReference>
<dbReference type="Gene3D" id="3.10.450.50">
    <property type="match status" value="1"/>
</dbReference>
<organism evidence="1 2">
    <name type="scientific">Paraburkholderia agricolaris</name>
    <dbReference type="NCBI Taxonomy" id="2152888"/>
    <lineage>
        <taxon>Bacteria</taxon>
        <taxon>Pseudomonadati</taxon>
        <taxon>Pseudomonadota</taxon>
        <taxon>Betaproteobacteria</taxon>
        <taxon>Burkholderiales</taxon>
        <taxon>Burkholderiaceae</taxon>
        <taxon>Paraburkholderia</taxon>
    </lineage>
</organism>
<dbReference type="Pfam" id="PF07366">
    <property type="entry name" value="SnoaL"/>
    <property type="match status" value="1"/>
</dbReference>
<evidence type="ECO:0000313" key="2">
    <source>
        <dbReference type="Proteomes" id="UP001629249"/>
    </source>
</evidence>
<dbReference type="PANTHER" id="PTHR38436:SF1">
    <property type="entry name" value="ESTER CYCLASE"/>
    <property type="match status" value="1"/>
</dbReference>
<sequence>MSEPDLSVLYRNYLDCLNRRDWASLGQFVDDNVSHNGRPFGLSGYREMLERDVSEIPDLRFDIELLVTEPPFVASRLRFDCSPQDTFLGLHVGGKRVTFAENVFYRFRGEKIAEVWSVLDKSAIEAQL</sequence>
<accession>A0ABW8ZLR5</accession>
<evidence type="ECO:0000313" key="1">
    <source>
        <dbReference type="EMBL" id="MFL9884134.1"/>
    </source>
</evidence>
<dbReference type="Proteomes" id="UP001629249">
    <property type="component" value="Unassembled WGS sequence"/>
</dbReference>
<dbReference type="EMBL" id="JAQQFN010000009">
    <property type="protein sequence ID" value="MFL9884134.1"/>
    <property type="molecule type" value="Genomic_DNA"/>
</dbReference>
<dbReference type="InterPro" id="IPR009959">
    <property type="entry name" value="Cyclase_SnoaL-like"/>
</dbReference>
<protein>
    <submittedName>
        <fullName evidence="1">Ester cyclase</fullName>
    </submittedName>
</protein>
<dbReference type="SUPFAM" id="SSF54427">
    <property type="entry name" value="NTF2-like"/>
    <property type="match status" value="1"/>
</dbReference>
<name>A0ABW8ZLR5_9BURK</name>
<dbReference type="RefSeq" id="WP_153139180.1">
    <property type="nucleotide sequence ID" value="NZ_JAQQFH010000007.1"/>
</dbReference>